<evidence type="ECO:0000313" key="1">
    <source>
        <dbReference type="EMBL" id="KAL3598442.1"/>
    </source>
</evidence>
<sequence length="91" mass="10086">MGSTSTSMSTCCDNLNYASATVASNDIKQVRVPDDCIAAALTDSPSPCKKRWKRNCRIMGRSHCWFAQNSRYRSRNSPIAGSGRKKLENIL</sequence>
<keyword evidence="2" id="KW-1185">Reference proteome</keyword>
<dbReference type="EMBL" id="RCHU02000003">
    <property type="protein sequence ID" value="KAL3598442.1"/>
    <property type="molecule type" value="Genomic_DNA"/>
</dbReference>
<evidence type="ECO:0000313" key="2">
    <source>
        <dbReference type="Proteomes" id="UP000309997"/>
    </source>
</evidence>
<protein>
    <submittedName>
        <fullName evidence="1">Uncharacterized protein</fullName>
    </submittedName>
</protein>
<gene>
    <name evidence="1" type="ORF">D5086_006360</name>
</gene>
<name>A0ACC4CKG3_POPAL</name>
<dbReference type="Proteomes" id="UP000309997">
    <property type="component" value="Unassembled WGS sequence"/>
</dbReference>
<proteinExistence type="predicted"/>
<reference evidence="1 2" key="1">
    <citation type="journal article" date="2024" name="Plant Biotechnol. J.">
        <title>Genome and CRISPR/Cas9 system of a widespread forest tree (Populus alba) in the world.</title>
        <authorList>
            <person name="Liu Y.J."/>
            <person name="Jiang P.F."/>
            <person name="Han X.M."/>
            <person name="Li X.Y."/>
            <person name="Wang H.M."/>
            <person name="Wang Y.J."/>
            <person name="Wang X.X."/>
            <person name="Zeng Q.Y."/>
        </authorList>
    </citation>
    <scope>NUCLEOTIDE SEQUENCE [LARGE SCALE GENOMIC DNA]</scope>
    <source>
        <strain evidence="2">cv. PAL-ZL1</strain>
    </source>
</reference>
<accession>A0ACC4CKG3</accession>
<comment type="caution">
    <text evidence="1">The sequence shown here is derived from an EMBL/GenBank/DDBJ whole genome shotgun (WGS) entry which is preliminary data.</text>
</comment>
<organism evidence="1 2">
    <name type="scientific">Populus alba</name>
    <name type="common">White poplar</name>
    <dbReference type="NCBI Taxonomy" id="43335"/>
    <lineage>
        <taxon>Eukaryota</taxon>
        <taxon>Viridiplantae</taxon>
        <taxon>Streptophyta</taxon>
        <taxon>Embryophyta</taxon>
        <taxon>Tracheophyta</taxon>
        <taxon>Spermatophyta</taxon>
        <taxon>Magnoliopsida</taxon>
        <taxon>eudicotyledons</taxon>
        <taxon>Gunneridae</taxon>
        <taxon>Pentapetalae</taxon>
        <taxon>rosids</taxon>
        <taxon>fabids</taxon>
        <taxon>Malpighiales</taxon>
        <taxon>Salicaceae</taxon>
        <taxon>Saliceae</taxon>
        <taxon>Populus</taxon>
    </lineage>
</organism>